<dbReference type="Gene3D" id="3.40.50.450">
    <property type="match status" value="1"/>
</dbReference>
<accession>A0A0R2PA76</accession>
<dbReference type="EMBL" id="LIAX01000008">
    <property type="protein sequence ID" value="KRO33771.1"/>
    <property type="molecule type" value="Genomic_DNA"/>
</dbReference>
<dbReference type="SUPFAM" id="SSF102405">
    <property type="entry name" value="MCP/YpsA-like"/>
    <property type="match status" value="1"/>
</dbReference>
<dbReference type="InterPro" id="IPR031100">
    <property type="entry name" value="LOG_fam"/>
</dbReference>
<dbReference type="PANTHER" id="PTHR31223">
    <property type="entry name" value="LOG FAMILY PROTEIN YJL055W"/>
    <property type="match status" value="1"/>
</dbReference>
<keyword evidence="2" id="KW-0378">Hydrolase</keyword>
<comment type="similarity">
    <text evidence="1 2">Belongs to the LOG family.</text>
</comment>
<name>A0A0R2PA76_9ACTN</name>
<dbReference type="InterPro" id="IPR005269">
    <property type="entry name" value="LOG"/>
</dbReference>
<evidence type="ECO:0000256" key="2">
    <source>
        <dbReference type="RuleBase" id="RU363015"/>
    </source>
</evidence>
<evidence type="ECO:0000256" key="1">
    <source>
        <dbReference type="ARBA" id="ARBA00006763"/>
    </source>
</evidence>
<comment type="catalytic activity">
    <reaction evidence="2">
        <text>N(6)-(dimethylallyl)adenosine 5'-phosphate + H2O = N(6)-dimethylallyladenine + D-ribose 5-phosphate</text>
        <dbReference type="Rhea" id="RHEA:48560"/>
        <dbReference type="ChEBI" id="CHEBI:15377"/>
        <dbReference type="ChEBI" id="CHEBI:17660"/>
        <dbReference type="ChEBI" id="CHEBI:57526"/>
        <dbReference type="ChEBI" id="CHEBI:78346"/>
        <dbReference type="EC" id="3.2.2.n1"/>
    </reaction>
</comment>
<dbReference type="GO" id="GO:0009691">
    <property type="term" value="P:cytokinin biosynthetic process"/>
    <property type="evidence" value="ECO:0007669"/>
    <property type="project" value="UniProtKB-UniRule"/>
</dbReference>
<proteinExistence type="inferred from homology"/>
<dbReference type="GO" id="GO:0102682">
    <property type="term" value="F:cytokinin riboside 5'-monophosphate phosphoribohydrolase activity"/>
    <property type="evidence" value="ECO:0007669"/>
    <property type="project" value="RHEA"/>
</dbReference>
<evidence type="ECO:0000313" key="4">
    <source>
        <dbReference type="Proteomes" id="UP000054017"/>
    </source>
</evidence>
<sequence length="177" mass="19046">MKVAVYCASSTLVSKENLELGFELGASLAKLGHELVWGGGAISVMGEVAKGARKNGGITIGVIPERLMSVEFIDHDSSEIHVVKDMRERKGLIESLADGFIALPGGIGTLEELLEIWVGRYLGFHNKPIAILDPSGVYGSLRLALDDLTAMNFMKPGQHELVSWCSTIDNAIKHVTS</sequence>
<organism evidence="3 4">
    <name type="scientific">Actinobacteria bacterium BACL2 MAG-121220-bin52</name>
    <dbReference type="NCBI Taxonomy" id="1655573"/>
    <lineage>
        <taxon>Bacteria</taxon>
        <taxon>Bacillati</taxon>
        <taxon>Actinomycetota</taxon>
        <taxon>Actinomycetes</taxon>
        <taxon>Actinomycetes incertae sedis</taxon>
        <taxon>ac1 cluster</taxon>
    </lineage>
</organism>
<comment type="catalytic activity">
    <reaction evidence="2">
        <text>9-ribosyl-trans-zeatin 5'-phosphate + H2O = trans-zeatin + D-ribose 5-phosphate</text>
        <dbReference type="Rhea" id="RHEA:48564"/>
        <dbReference type="ChEBI" id="CHEBI:15377"/>
        <dbReference type="ChEBI" id="CHEBI:16522"/>
        <dbReference type="ChEBI" id="CHEBI:78346"/>
        <dbReference type="ChEBI" id="CHEBI:87947"/>
        <dbReference type="EC" id="3.2.2.n1"/>
    </reaction>
</comment>
<dbReference type="Proteomes" id="UP000054017">
    <property type="component" value="Unassembled WGS sequence"/>
</dbReference>
<dbReference type="Pfam" id="PF03641">
    <property type="entry name" value="Lysine_decarbox"/>
    <property type="match status" value="1"/>
</dbReference>
<dbReference type="AlphaFoldDB" id="A0A0R2PA76"/>
<reference evidence="3 4" key="1">
    <citation type="submission" date="2015-10" db="EMBL/GenBank/DDBJ databases">
        <title>Metagenome-Assembled Genomes uncover a global brackish microbiome.</title>
        <authorList>
            <person name="Hugerth L.W."/>
            <person name="Larsson J."/>
            <person name="Alneberg J."/>
            <person name="Lindh M.V."/>
            <person name="Legrand C."/>
            <person name="Pinhassi J."/>
            <person name="Andersson A.F."/>
        </authorList>
    </citation>
    <scope>NUCLEOTIDE SEQUENCE [LARGE SCALE GENOMIC DNA]</scope>
    <source>
        <strain evidence="3">BACL2 MAG-121220-bin52</strain>
    </source>
</reference>
<dbReference type="NCBIfam" id="TIGR00730">
    <property type="entry name" value="Rossman fold protein, TIGR00730 family"/>
    <property type="match status" value="1"/>
</dbReference>
<dbReference type="EC" id="3.2.2.n1" evidence="2"/>
<dbReference type="PANTHER" id="PTHR31223:SF70">
    <property type="entry name" value="LOG FAMILY PROTEIN YJL055W"/>
    <property type="match status" value="1"/>
</dbReference>
<gene>
    <name evidence="3" type="ORF">ABR65_05230</name>
</gene>
<keyword evidence="2" id="KW-0203">Cytokinin biosynthesis</keyword>
<protein>
    <recommendedName>
        <fullName evidence="2">Cytokinin riboside 5'-monophosphate phosphoribohydrolase</fullName>
        <ecNumber evidence="2">3.2.2.n1</ecNumber>
    </recommendedName>
</protein>
<dbReference type="GO" id="GO:0005829">
    <property type="term" value="C:cytosol"/>
    <property type="evidence" value="ECO:0007669"/>
    <property type="project" value="TreeGrafter"/>
</dbReference>
<evidence type="ECO:0000313" key="3">
    <source>
        <dbReference type="EMBL" id="KRO33771.1"/>
    </source>
</evidence>
<comment type="caution">
    <text evidence="3">The sequence shown here is derived from an EMBL/GenBank/DDBJ whole genome shotgun (WGS) entry which is preliminary data.</text>
</comment>